<sequence length="147" mass="16868">MADLEIPTELLESPSFQLERLRRRTRDAVESQISAKHVSLREYWVLSCLMSTDATSQSALCEVLAYDASDMVRLVDALEKKGWVKRERDSKDRRRQIVRATKRGRRQQAELSKLVNQAEDSALYESTSKQLKHLRKLAHAIIAAEAD</sequence>
<dbReference type="PRINTS" id="PR00598">
    <property type="entry name" value="HTHMARR"/>
</dbReference>
<evidence type="ECO:0000256" key="3">
    <source>
        <dbReference type="ARBA" id="ARBA00023163"/>
    </source>
</evidence>
<protein>
    <submittedName>
        <fullName evidence="5">Transcriptional regulator</fullName>
    </submittedName>
</protein>
<keyword evidence="2" id="KW-0238">DNA-binding</keyword>
<dbReference type="RefSeq" id="WP_005522106.1">
    <property type="nucleotide sequence ID" value="NZ_CAJPQJ010000023.1"/>
</dbReference>
<dbReference type="SUPFAM" id="SSF46785">
    <property type="entry name" value="Winged helix' DNA-binding domain"/>
    <property type="match status" value="1"/>
</dbReference>
<comment type="caution">
    <text evidence="5">The sequence shown here is derived from an EMBL/GenBank/DDBJ whole genome shotgun (WGS) entry which is preliminary data.</text>
</comment>
<dbReference type="Pfam" id="PF01047">
    <property type="entry name" value="MarR"/>
    <property type="match status" value="1"/>
</dbReference>
<dbReference type="Proteomes" id="UP000249886">
    <property type="component" value="Unassembled WGS sequence"/>
</dbReference>
<dbReference type="GO" id="GO:0003700">
    <property type="term" value="F:DNA-binding transcription factor activity"/>
    <property type="evidence" value="ECO:0007669"/>
    <property type="project" value="InterPro"/>
</dbReference>
<dbReference type="PANTHER" id="PTHR42756:SF1">
    <property type="entry name" value="TRANSCRIPTIONAL REPRESSOR OF EMRAB OPERON"/>
    <property type="match status" value="1"/>
</dbReference>
<dbReference type="SMART" id="SM00347">
    <property type="entry name" value="HTH_MARR"/>
    <property type="match status" value="1"/>
</dbReference>
<dbReference type="AlphaFoldDB" id="A0A448TJ01"/>
<gene>
    <name evidence="5" type="ORF">NCTC10254_01485</name>
</gene>
<proteinExistence type="predicted"/>
<dbReference type="PANTHER" id="PTHR42756">
    <property type="entry name" value="TRANSCRIPTIONAL REGULATOR, MARR"/>
    <property type="match status" value="1"/>
</dbReference>
<evidence type="ECO:0000259" key="4">
    <source>
        <dbReference type="PROSITE" id="PS50995"/>
    </source>
</evidence>
<dbReference type="InterPro" id="IPR036388">
    <property type="entry name" value="WH-like_DNA-bd_sf"/>
</dbReference>
<reference evidence="5 6" key="1">
    <citation type="submission" date="2018-06" db="EMBL/GenBank/DDBJ databases">
        <authorList>
            <consortium name="Pathogen Informatics"/>
            <person name="Doyle S."/>
        </authorList>
    </citation>
    <scope>NUCLEOTIDE SEQUENCE [LARGE SCALE GENOMIC DNA]</scope>
    <source>
        <strain evidence="5 6">NCTC10254</strain>
    </source>
</reference>
<dbReference type="Gene3D" id="1.10.10.10">
    <property type="entry name" value="Winged helix-like DNA-binding domain superfamily/Winged helix DNA-binding domain"/>
    <property type="match status" value="1"/>
</dbReference>
<name>A0A448TJ01_9CORY</name>
<dbReference type="InterPro" id="IPR036390">
    <property type="entry name" value="WH_DNA-bd_sf"/>
</dbReference>
<keyword evidence="3" id="KW-0804">Transcription</keyword>
<evidence type="ECO:0000256" key="1">
    <source>
        <dbReference type="ARBA" id="ARBA00023015"/>
    </source>
</evidence>
<dbReference type="GO" id="GO:0003677">
    <property type="term" value="F:DNA binding"/>
    <property type="evidence" value="ECO:0007669"/>
    <property type="project" value="UniProtKB-KW"/>
</dbReference>
<accession>A0A448TJ01</accession>
<dbReference type="PROSITE" id="PS50995">
    <property type="entry name" value="HTH_MARR_2"/>
    <property type="match status" value="1"/>
</dbReference>
<organism evidence="5 6">
    <name type="scientific">Corynebacterium matruchotii</name>
    <dbReference type="NCBI Taxonomy" id="43768"/>
    <lineage>
        <taxon>Bacteria</taxon>
        <taxon>Bacillati</taxon>
        <taxon>Actinomycetota</taxon>
        <taxon>Actinomycetes</taxon>
        <taxon>Mycobacteriales</taxon>
        <taxon>Corynebacteriaceae</taxon>
        <taxon>Corynebacterium</taxon>
    </lineage>
</organism>
<dbReference type="EMBL" id="UARK01000011">
    <property type="protein sequence ID" value="SPW28539.1"/>
    <property type="molecule type" value="Genomic_DNA"/>
</dbReference>
<feature type="domain" description="HTH marR-type" evidence="4">
    <location>
        <begin position="11"/>
        <end position="143"/>
    </location>
</feature>
<evidence type="ECO:0000313" key="5">
    <source>
        <dbReference type="EMBL" id="SPW28539.1"/>
    </source>
</evidence>
<dbReference type="InterPro" id="IPR000835">
    <property type="entry name" value="HTH_MarR-typ"/>
</dbReference>
<evidence type="ECO:0000313" key="6">
    <source>
        <dbReference type="Proteomes" id="UP000249886"/>
    </source>
</evidence>
<keyword evidence="1" id="KW-0805">Transcription regulation</keyword>
<evidence type="ECO:0000256" key="2">
    <source>
        <dbReference type="ARBA" id="ARBA00023125"/>
    </source>
</evidence>
<dbReference type="GeneID" id="84573653"/>